<dbReference type="NCBIfam" id="TIGR02800">
    <property type="entry name" value="propeller_TolB"/>
    <property type="match status" value="1"/>
</dbReference>
<gene>
    <name evidence="5 7" type="primary">tolB</name>
    <name evidence="7" type="ORF">PK98_01375</name>
</gene>
<dbReference type="AlphaFoldDB" id="A0A0B2C087"/>
<dbReference type="SUPFAM" id="SSF52964">
    <property type="entry name" value="TolB, N-terminal domain"/>
    <property type="match status" value="1"/>
</dbReference>
<dbReference type="GO" id="GO:0042597">
    <property type="term" value="C:periplasmic space"/>
    <property type="evidence" value="ECO:0007669"/>
    <property type="project" value="UniProtKB-SubCell"/>
</dbReference>
<feature type="signal peptide" evidence="5">
    <location>
        <begin position="1"/>
        <end position="22"/>
    </location>
</feature>
<dbReference type="Gene3D" id="3.40.50.10070">
    <property type="entry name" value="TolB, N-terminal domain"/>
    <property type="match status" value="1"/>
</dbReference>
<keyword evidence="4 5" id="KW-0574">Periplasm</keyword>
<dbReference type="Gene3D" id="2.120.10.30">
    <property type="entry name" value="TolB, C-terminal domain"/>
    <property type="match status" value="1"/>
</dbReference>
<feature type="domain" description="TolB N-terminal" evidence="6">
    <location>
        <begin position="60"/>
        <end position="163"/>
    </location>
</feature>
<evidence type="ECO:0000256" key="2">
    <source>
        <dbReference type="ARBA" id="ARBA00009820"/>
    </source>
</evidence>
<dbReference type="EMBL" id="JTDN01000001">
    <property type="protein sequence ID" value="KHL25396.1"/>
    <property type="molecule type" value="Genomic_DNA"/>
</dbReference>
<comment type="subunit">
    <text evidence="5">The Tol-Pal system is composed of five core proteins: the inner membrane proteins TolA, TolQ and TolR, the periplasmic protein TolB and the outer membrane protein Pal. They form a network linking the inner and outer membranes and the peptidoglycan layer.</text>
</comment>
<dbReference type="PANTHER" id="PTHR36842">
    <property type="entry name" value="PROTEIN TOLB HOMOLOG"/>
    <property type="match status" value="1"/>
</dbReference>
<keyword evidence="5" id="KW-0132">Cell division</keyword>
<sequence precursor="true">MKLFLLPLFASALALCAGPVLAQVAVPVTVPPAAEAPVADAQDGGGLTGSVTDESEWQDLGIAIPAFATDREQATPANAQGTTALGQALAEVVYSDLRNNGLFRPTGPGSLPRPAYPQITAPAFDQWRGRSTEMLVHGYVRAGADGQLTIGCYLYDVQLGQQLVREGWQVAPSDWRRAAHRCADMVYSRLSGESPFFDSKIAFIAESGPKDNRVKRLAIMDSDGANLRFITNGQSMALTPRYSPDYSKIVYLSYLNGYPRIFVYDIGTGRQTLVTESQNPTFAPRWSPDGRSILYSMAMSGNTDIYRVPATGGQSVKLTDSPGLDVGGSYSPDGTQIVFESDRSGSQQVYVMNADGSNQRRISFFGGRAATPEWSPRGDQIAFTHIAGNLRVAVMSPAGRNMRHLTDGWQDEAPTWAPNGRIVQFFRTAQGGGETSIWQVDLTGRNERKLDTPVNASDPSWGPVLP</sequence>
<dbReference type="GO" id="GO:0017038">
    <property type="term" value="P:protein import"/>
    <property type="evidence" value="ECO:0007669"/>
    <property type="project" value="InterPro"/>
</dbReference>
<evidence type="ECO:0000256" key="5">
    <source>
        <dbReference type="HAMAP-Rule" id="MF_00671"/>
    </source>
</evidence>
<evidence type="ECO:0000313" key="7">
    <source>
        <dbReference type="EMBL" id="KHL25396.1"/>
    </source>
</evidence>
<dbReference type="Proteomes" id="UP000030988">
    <property type="component" value="Unassembled WGS sequence"/>
</dbReference>
<name>A0A0B2C087_9SPHN</name>
<dbReference type="Pfam" id="PF04052">
    <property type="entry name" value="TolB_N"/>
    <property type="match status" value="1"/>
</dbReference>
<evidence type="ECO:0000256" key="4">
    <source>
        <dbReference type="ARBA" id="ARBA00022764"/>
    </source>
</evidence>
<dbReference type="InterPro" id="IPR014167">
    <property type="entry name" value="Tol-Pal_TolB"/>
</dbReference>
<dbReference type="PANTHER" id="PTHR36842:SF1">
    <property type="entry name" value="PROTEIN TOLB"/>
    <property type="match status" value="1"/>
</dbReference>
<keyword evidence="5" id="KW-0131">Cell cycle</keyword>
<dbReference type="InterPro" id="IPR007195">
    <property type="entry name" value="TolB_N"/>
</dbReference>
<organism evidence="7 8">
    <name type="scientific">Croceibacterium mercuriale</name>
    <dbReference type="NCBI Taxonomy" id="1572751"/>
    <lineage>
        <taxon>Bacteria</taxon>
        <taxon>Pseudomonadati</taxon>
        <taxon>Pseudomonadota</taxon>
        <taxon>Alphaproteobacteria</taxon>
        <taxon>Sphingomonadales</taxon>
        <taxon>Erythrobacteraceae</taxon>
        <taxon>Croceibacterium</taxon>
    </lineage>
</organism>
<comment type="function">
    <text evidence="5">Part of the Tol-Pal system, which plays a role in outer membrane invagination during cell division and is important for maintaining outer membrane integrity.</text>
</comment>
<comment type="caution">
    <text evidence="7">The sequence shown here is derived from an EMBL/GenBank/DDBJ whole genome shotgun (WGS) entry which is preliminary data.</text>
</comment>
<evidence type="ECO:0000259" key="6">
    <source>
        <dbReference type="Pfam" id="PF04052"/>
    </source>
</evidence>
<feature type="chain" id="PRO_5008984597" description="Tol-Pal system protein TolB" evidence="5">
    <location>
        <begin position="23"/>
        <end position="466"/>
    </location>
</feature>
<evidence type="ECO:0000313" key="8">
    <source>
        <dbReference type="Proteomes" id="UP000030988"/>
    </source>
</evidence>
<dbReference type="RefSeq" id="WP_039093720.1">
    <property type="nucleotide sequence ID" value="NZ_JTDN01000001.1"/>
</dbReference>
<dbReference type="SUPFAM" id="SSF69304">
    <property type="entry name" value="Tricorn protease N-terminal domain"/>
    <property type="match status" value="1"/>
</dbReference>
<keyword evidence="8" id="KW-1185">Reference proteome</keyword>
<proteinExistence type="inferred from homology"/>
<dbReference type="GO" id="GO:0051301">
    <property type="term" value="P:cell division"/>
    <property type="evidence" value="ECO:0007669"/>
    <property type="project" value="UniProtKB-UniRule"/>
</dbReference>
<reference evidence="7 8" key="1">
    <citation type="submission" date="2014-11" db="EMBL/GenBank/DDBJ databases">
        <title>Draft genome sequence of Kirrobacter mercurialis.</title>
        <authorList>
            <person name="Coil D.A."/>
            <person name="Eisen J.A."/>
        </authorList>
    </citation>
    <scope>NUCLEOTIDE SEQUENCE [LARGE SCALE GENOMIC DNA]</scope>
    <source>
        <strain evidence="7 8">Coronado</strain>
    </source>
</reference>
<dbReference type="STRING" id="1572751.PK98_01375"/>
<keyword evidence="3 5" id="KW-0732">Signal</keyword>
<dbReference type="OrthoDB" id="9802240at2"/>
<accession>A0A0B2C087</accession>
<protein>
    <recommendedName>
        <fullName evidence="5">Tol-Pal system protein TolB</fullName>
    </recommendedName>
</protein>
<dbReference type="HAMAP" id="MF_00671">
    <property type="entry name" value="TolB"/>
    <property type="match status" value="1"/>
</dbReference>
<evidence type="ECO:0000256" key="1">
    <source>
        <dbReference type="ARBA" id="ARBA00004418"/>
    </source>
</evidence>
<comment type="subcellular location">
    <subcellularLocation>
        <location evidence="1 5">Periplasm</location>
    </subcellularLocation>
</comment>
<dbReference type="Pfam" id="PF07676">
    <property type="entry name" value="PD40"/>
    <property type="match status" value="4"/>
</dbReference>
<evidence type="ECO:0000256" key="3">
    <source>
        <dbReference type="ARBA" id="ARBA00022729"/>
    </source>
</evidence>
<dbReference type="InterPro" id="IPR011042">
    <property type="entry name" value="6-blade_b-propeller_TolB-like"/>
</dbReference>
<dbReference type="InterPro" id="IPR011659">
    <property type="entry name" value="WD40"/>
</dbReference>
<comment type="similarity">
    <text evidence="2 5">Belongs to the TolB family.</text>
</comment>